<evidence type="ECO:0000313" key="3">
    <source>
        <dbReference type="Proteomes" id="UP000216063"/>
    </source>
</evidence>
<proteinExistence type="predicted"/>
<feature type="region of interest" description="Disordered" evidence="1">
    <location>
        <begin position="133"/>
        <end position="161"/>
    </location>
</feature>
<feature type="compositionally biased region" description="Acidic residues" evidence="1">
    <location>
        <begin position="25"/>
        <end position="37"/>
    </location>
</feature>
<evidence type="ECO:0000256" key="1">
    <source>
        <dbReference type="SAM" id="MobiDB-lite"/>
    </source>
</evidence>
<gene>
    <name evidence="2" type="ORF">CG716_09900</name>
</gene>
<dbReference type="EMBL" id="NOZR01000006">
    <property type="protein sequence ID" value="OYN80430.1"/>
    <property type="molecule type" value="Genomic_DNA"/>
</dbReference>
<dbReference type="Pfam" id="PF25673">
    <property type="entry name" value="Terminase_7"/>
    <property type="match status" value="1"/>
</dbReference>
<comment type="caution">
    <text evidence="2">The sequence shown here is derived from an EMBL/GenBank/DDBJ whole genome shotgun (WGS) entry which is preliminary data.</text>
</comment>
<accession>A0A255DMW3</accession>
<dbReference type="OrthoDB" id="3233083at2"/>
<reference evidence="2 3" key="1">
    <citation type="submission" date="2017-07" db="EMBL/GenBank/DDBJ databases">
        <title>The new phylogeny of genus Mycobacterium.</title>
        <authorList>
            <person name="Tortoli E."/>
            <person name="Trovato A."/>
            <person name="Cirillo D.M."/>
        </authorList>
    </citation>
    <scope>NUCLEOTIDE SEQUENCE [LARGE SCALE GENOMIC DNA]</scope>
    <source>
        <strain evidence="2 3">ATCC 33027</strain>
    </source>
</reference>
<organism evidence="2 3">
    <name type="scientific">Mycolicibacterium sphagni</name>
    <dbReference type="NCBI Taxonomy" id="1786"/>
    <lineage>
        <taxon>Bacteria</taxon>
        <taxon>Bacillati</taxon>
        <taxon>Actinomycetota</taxon>
        <taxon>Actinomycetes</taxon>
        <taxon>Mycobacteriales</taxon>
        <taxon>Mycobacteriaceae</taxon>
        <taxon>Mycolicibacterium</taxon>
    </lineage>
</organism>
<name>A0A255DMW3_9MYCO</name>
<evidence type="ECO:0000313" key="2">
    <source>
        <dbReference type="EMBL" id="OYN80430.1"/>
    </source>
</evidence>
<feature type="region of interest" description="Disordered" evidence="1">
    <location>
        <begin position="1"/>
        <end position="40"/>
    </location>
</feature>
<dbReference type="AlphaFoldDB" id="A0A255DMW3"/>
<dbReference type="RefSeq" id="WP_094478915.1">
    <property type="nucleotide sequence ID" value="NZ_NOZR01000006.1"/>
</dbReference>
<keyword evidence="3" id="KW-1185">Reference proteome</keyword>
<dbReference type="InterPro" id="IPR057972">
    <property type="entry name" value="Terminase_7"/>
</dbReference>
<protein>
    <submittedName>
        <fullName evidence="2">Uncharacterized protein</fullName>
    </submittedName>
</protein>
<feature type="compositionally biased region" description="Basic residues" evidence="1">
    <location>
        <begin position="1"/>
        <end position="16"/>
    </location>
</feature>
<sequence>MPAQKKHPSTRRRRNKASSAAVLEERDDDDDIEDVEIPELPPRLVPDDDGVRRVVDWCPETLDWWDDVWLSPMAGEYLDADIHGLVRLAALIDNYWRDPCAKTHAEVRLAQKDYGLTPYDRRRLEWTIASAKKATAGGQGKGGASAAPTNPQPAPETDPRLALENNVVAFPQAQ</sequence>
<dbReference type="Proteomes" id="UP000216063">
    <property type="component" value="Unassembled WGS sequence"/>
</dbReference>